<sequence>MSMLLLQLTMKKGQRPVRGEDHYWSVMLEKSRTGTAFTARDIFEQSNANMDTIREFIKRLVKAGFLAKAGTLPNKAETFSVAKVQAATPRVRRDGTVIETVTATQCMWNAIRNTFRTGFTVADLVRWASTDDTRITTRFAAAYIDHLNKSGYLIPLMTDGMAGGEAMWKLDPSKNTGPLTPMILRAKIVFDQNRNEVVGGAPAEELL</sequence>
<comment type="caution">
    <text evidence="1">The sequence shown here is derived from an EMBL/GenBank/DDBJ whole genome shotgun (WGS) entry which is preliminary data.</text>
</comment>
<name>A0A7W6CD47_9HYPH</name>
<gene>
    <name evidence="1" type="ORF">GGQ73_003215</name>
</gene>
<dbReference type="EMBL" id="JACIDV010000009">
    <property type="protein sequence ID" value="MBB3947249.1"/>
    <property type="molecule type" value="Genomic_DNA"/>
</dbReference>
<protein>
    <submittedName>
        <fullName evidence="1">Uncharacterized protein</fullName>
    </submittedName>
</protein>
<evidence type="ECO:0000313" key="2">
    <source>
        <dbReference type="Proteomes" id="UP000565286"/>
    </source>
</evidence>
<proteinExistence type="predicted"/>
<dbReference type="RefSeq" id="WP_183897104.1">
    <property type="nucleotide sequence ID" value="NZ_JACIDV010000009.1"/>
</dbReference>
<dbReference type="AlphaFoldDB" id="A0A7W6CD47"/>
<organism evidence="1 2">
    <name type="scientific">Rhizobium skierniewicense</name>
    <dbReference type="NCBI Taxonomy" id="984260"/>
    <lineage>
        <taxon>Bacteria</taxon>
        <taxon>Pseudomonadati</taxon>
        <taxon>Pseudomonadota</taxon>
        <taxon>Alphaproteobacteria</taxon>
        <taxon>Hyphomicrobiales</taxon>
        <taxon>Rhizobiaceae</taxon>
        <taxon>Rhizobium/Agrobacterium group</taxon>
        <taxon>Rhizobium</taxon>
    </lineage>
</organism>
<dbReference type="Proteomes" id="UP000565286">
    <property type="component" value="Unassembled WGS sequence"/>
</dbReference>
<reference evidence="1 2" key="1">
    <citation type="submission" date="2020-08" db="EMBL/GenBank/DDBJ databases">
        <title>Genomic Encyclopedia of Type Strains, Phase IV (KMG-IV): sequencing the most valuable type-strain genomes for metagenomic binning, comparative biology and taxonomic classification.</title>
        <authorList>
            <person name="Goeker M."/>
        </authorList>
    </citation>
    <scope>NUCLEOTIDE SEQUENCE [LARGE SCALE GENOMIC DNA]</scope>
    <source>
        <strain evidence="1 2">DSM 26438</strain>
    </source>
</reference>
<accession>A0A7W6CD47</accession>
<evidence type="ECO:0000313" key="1">
    <source>
        <dbReference type="EMBL" id="MBB3947249.1"/>
    </source>
</evidence>
<keyword evidence="2" id="KW-1185">Reference proteome</keyword>